<feature type="transmembrane region" description="Helical" evidence="1">
    <location>
        <begin position="40"/>
        <end position="59"/>
    </location>
</feature>
<feature type="transmembrane region" description="Helical" evidence="1">
    <location>
        <begin position="12"/>
        <end position="34"/>
    </location>
</feature>
<comment type="caution">
    <text evidence="2">The sequence shown here is derived from an EMBL/GenBank/DDBJ whole genome shotgun (WGS) entry which is preliminary data.</text>
</comment>
<gene>
    <name evidence="2" type="ORF">GCM10011591_46640</name>
</gene>
<evidence type="ECO:0000313" key="3">
    <source>
        <dbReference type="Proteomes" id="UP000612956"/>
    </source>
</evidence>
<evidence type="ECO:0000256" key="1">
    <source>
        <dbReference type="SAM" id="Phobius"/>
    </source>
</evidence>
<keyword evidence="1" id="KW-0472">Membrane</keyword>
<protein>
    <submittedName>
        <fullName evidence="2">Uncharacterized protein</fullName>
    </submittedName>
</protein>
<organism evidence="2 3">
    <name type="scientific">Nocardia camponoti</name>
    <dbReference type="NCBI Taxonomy" id="1616106"/>
    <lineage>
        <taxon>Bacteria</taxon>
        <taxon>Bacillati</taxon>
        <taxon>Actinomycetota</taxon>
        <taxon>Actinomycetes</taxon>
        <taxon>Mycobacteriales</taxon>
        <taxon>Nocardiaceae</taxon>
        <taxon>Nocardia</taxon>
    </lineage>
</organism>
<evidence type="ECO:0000313" key="2">
    <source>
        <dbReference type="EMBL" id="GGK69170.1"/>
    </source>
</evidence>
<keyword evidence="1" id="KW-1133">Transmembrane helix</keyword>
<keyword evidence="3" id="KW-1185">Reference proteome</keyword>
<accession>A0A917QUV6</accession>
<reference evidence="2" key="2">
    <citation type="submission" date="2020-09" db="EMBL/GenBank/DDBJ databases">
        <authorList>
            <person name="Sun Q."/>
            <person name="Zhou Y."/>
        </authorList>
    </citation>
    <scope>NUCLEOTIDE SEQUENCE</scope>
    <source>
        <strain evidence="2">CGMCC 4.7278</strain>
    </source>
</reference>
<proteinExistence type="predicted"/>
<dbReference type="AlphaFoldDB" id="A0A917QUV6"/>
<dbReference type="Proteomes" id="UP000612956">
    <property type="component" value="Unassembled WGS sequence"/>
</dbReference>
<keyword evidence="1" id="KW-0812">Transmembrane</keyword>
<sequence length="95" mass="10435">MGVDDPGWLTRGIVWAMVAAVAGVGCAAITLLVVEMWLPSWAALAVSLLVLVAVHRAVVRGLPVMWTWTIAKQVDRRRRRLPRSAVPPDLRRAVD</sequence>
<name>A0A917QUV6_9NOCA</name>
<dbReference type="EMBL" id="BMMW01000007">
    <property type="protein sequence ID" value="GGK69170.1"/>
    <property type="molecule type" value="Genomic_DNA"/>
</dbReference>
<reference evidence="2" key="1">
    <citation type="journal article" date="2014" name="Int. J. Syst. Evol. Microbiol.">
        <title>Complete genome sequence of Corynebacterium casei LMG S-19264T (=DSM 44701T), isolated from a smear-ripened cheese.</title>
        <authorList>
            <consortium name="US DOE Joint Genome Institute (JGI-PGF)"/>
            <person name="Walter F."/>
            <person name="Albersmeier A."/>
            <person name="Kalinowski J."/>
            <person name="Ruckert C."/>
        </authorList>
    </citation>
    <scope>NUCLEOTIDE SEQUENCE</scope>
    <source>
        <strain evidence="2">CGMCC 4.7278</strain>
    </source>
</reference>